<keyword evidence="2" id="KW-1185">Reference proteome</keyword>
<sequence>SPRPVTTNNLYVRARYLLRTVVYCVQTRYRVRSCDSRARPKNGSSSRQFGWTDFRSRRIYRFVIVGDPTTRDALISKPFLSLARYNNNNNNNNDDDDDDDLRFVVRFISYKPYDYDGIKRRYRYLISLPSSDNNDNDNNNINNNNKRNLSFGGRYPLDRTRIRVAESVSTCAERCFSGRDPIRIPCENERLAVRRSAPSERFAAAVVSSSDESPPFVRGIVWCQRFEILERIPFDCDYPAAVQPDVSDRTVFMTIRFYASEQRKLVSNLYNQQIVNFFFFEIR</sequence>
<organism evidence="1 2">
    <name type="scientific">Aphis glycines</name>
    <name type="common">Soybean aphid</name>
    <dbReference type="NCBI Taxonomy" id="307491"/>
    <lineage>
        <taxon>Eukaryota</taxon>
        <taxon>Metazoa</taxon>
        <taxon>Ecdysozoa</taxon>
        <taxon>Arthropoda</taxon>
        <taxon>Hexapoda</taxon>
        <taxon>Insecta</taxon>
        <taxon>Pterygota</taxon>
        <taxon>Neoptera</taxon>
        <taxon>Paraneoptera</taxon>
        <taxon>Hemiptera</taxon>
        <taxon>Sternorrhyncha</taxon>
        <taxon>Aphidomorpha</taxon>
        <taxon>Aphidoidea</taxon>
        <taxon>Aphididae</taxon>
        <taxon>Aphidini</taxon>
        <taxon>Aphis</taxon>
        <taxon>Aphis</taxon>
    </lineage>
</organism>
<protein>
    <submittedName>
        <fullName evidence="1">Uncharacterized protein</fullName>
    </submittedName>
</protein>
<proteinExistence type="predicted"/>
<reference evidence="1 2" key="1">
    <citation type="submission" date="2019-08" db="EMBL/GenBank/DDBJ databases">
        <title>The genome of the soybean aphid Biotype 1, its phylome, world population structure and adaptation to the North American continent.</title>
        <authorList>
            <person name="Giordano R."/>
            <person name="Donthu R.K."/>
            <person name="Hernandez A.G."/>
            <person name="Wright C.L."/>
            <person name="Zimin A.V."/>
        </authorList>
    </citation>
    <scope>NUCLEOTIDE SEQUENCE [LARGE SCALE GENOMIC DNA]</scope>
    <source>
        <tissue evidence="1">Whole aphids</tissue>
    </source>
</reference>
<dbReference type="AlphaFoldDB" id="A0A6G0U333"/>
<evidence type="ECO:0000313" key="1">
    <source>
        <dbReference type="EMBL" id="KAE9543528.1"/>
    </source>
</evidence>
<name>A0A6G0U333_APHGL</name>
<dbReference type="Proteomes" id="UP000475862">
    <property type="component" value="Unassembled WGS sequence"/>
</dbReference>
<accession>A0A6G0U333</accession>
<feature type="non-terminal residue" evidence="1">
    <location>
        <position position="1"/>
    </location>
</feature>
<comment type="caution">
    <text evidence="1">The sequence shown here is derived from an EMBL/GenBank/DDBJ whole genome shotgun (WGS) entry which is preliminary data.</text>
</comment>
<gene>
    <name evidence="1" type="ORF">AGLY_002328</name>
</gene>
<dbReference type="EMBL" id="VYZN01000008">
    <property type="protein sequence ID" value="KAE9543528.1"/>
    <property type="molecule type" value="Genomic_DNA"/>
</dbReference>
<evidence type="ECO:0000313" key="2">
    <source>
        <dbReference type="Proteomes" id="UP000475862"/>
    </source>
</evidence>